<gene>
    <name evidence="1" type="ORF">PDE_03601</name>
</gene>
<accession>S7ZDC5</accession>
<dbReference type="AlphaFoldDB" id="S7ZDC5"/>
<dbReference type="EMBL" id="KB644411">
    <property type="protein sequence ID" value="EPS28655.1"/>
    <property type="molecule type" value="Genomic_DNA"/>
</dbReference>
<name>S7ZDC5_PENO1</name>
<dbReference type="Proteomes" id="UP000019376">
    <property type="component" value="Unassembled WGS sequence"/>
</dbReference>
<proteinExistence type="predicted"/>
<keyword evidence="2" id="KW-1185">Reference proteome</keyword>
<sequence>MDQTTDPLVSCWGDENENGNIKRTNKAKVGSVAVVVTISTMKEPPFNTSTTQDHNHIDTRGIPLHAVYAT</sequence>
<dbReference type="HOGENOM" id="CLU_2758611_0_0_1"/>
<evidence type="ECO:0000313" key="2">
    <source>
        <dbReference type="Proteomes" id="UP000019376"/>
    </source>
</evidence>
<protein>
    <submittedName>
        <fullName evidence="1">Uncharacterized protein</fullName>
    </submittedName>
</protein>
<reference evidence="1 2" key="1">
    <citation type="journal article" date="2013" name="PLoS ONE">
        <title>Genomic and secretomic analyses reveal unique features of the lignocellulolytic enzyme system of Penicillium decumbens.</title>
        <authorList>
            <person name="Liu G."/>
            <person name="Zhang L."/>
            <person name="Wei X."/>
            <person name="Zou G."/>
            <person name="Qin Y."/>
            <person name="Ma L."/>
            <person name="Li J."/>
            <person name="Zheng H."/>
            <person name="Wang S."/>
            <person name="Wang C."/>
            <person name="Xun L."/>
            <person name="Zhao G.-P."/>
            <person name="Zhou Z."/>
            <person name="Qu Y."/>
        </authorList>
    </citation>
    <scope>NUCLEOTIDE SEQUENCE [LARGE SCALE GENOMIC DNA]</scope>
    <source>
        <strain evidence="2">114-2 / CGMCC 5302</strain>
    </source>
</reference>
<evidence type="ECO:0000313" key="1">
    <source>
        <dbReference type="EMBL" id="EPS28655.1"/>
    </source>
</evidence>
<organism evidence="1 2">
    <name type="scientific">Penicillium oxalicum (strain 114-2 / CGMCC 5302)</name>
    <name type="common">Penicillium decumbens</name>
    <dbReference type="NCBI Taxonomy" id="933388"/>
    <lineage>
        <taxon>Eukaryota</taxon>
        <taxon>Fungi</taxon>
        <taxon>Dikarya</taxon>
        <taxon>Ascomycota</taxon>
        <taxon>Pezizomycotina</taxon>
        <taxon>Eurotiomycetes</taxon>
        <taxon>Eurotiomycetidae</taxon>
        <taxon>Eurotiales</taxon>
        <taxon>Aspergillaceae</taxon>
        <taxon>Penicillium</taxon>
    </lineage>
</organism>